<dbReference type="Pfam" id="PF24860">
    <property type="entry name" value="FdhE_C"/>
    <property type="match status" value="1"/>
</dbReference>
<dbReference type="EMBL" id="CADIKM010000005">
    <property type="protein sequence ID" value="CAB3782886.1"/>
    <property type="molecule type" value="Genomic_DNA"/>
</dbReference>
<feature type="domain" description="FdhE N-terminal" evidence="3">
    <location>
        <begin position="143"/>
        <end position="210"/>
    </location>
</feature>
<dbReference type="Pfam" id="PF24859">
    <property type="entry name" value="FdhE_central"/>
    <property type="match status" value="1"/>
</dbReference>
<dbReference type="GO" id="GO:0008199">
    <property type="term" value="F:ferric iron binding"/>
    <property type="evidence" value="ECO:0007669"/>
    <property type="project" value="TreeGrafter"/>
</dbReference>
<evidence type="ECO:0000256" key="2">
    <source>
        <dbReference type="HAMAP-Rule" id="MF_00611"/>
    </source>
</evidence>
<comment type="similarity">
    <text evidence="2">Belongs to the FdhE family.</text>
</comment>
<evidence type="ECO:0000313" key="7">
    <source>
        <dbReference type="Proteomes" id="UP000494115"/>
    </source>
</evidence>
<reference evidence="6 7" key="1">
    <citation type="submission" date="2020-04" db="EMBL/GenBank/DDBJ databases">
        <authorList>
            <person name="De Canck E."/>
        </authorList>
    </citation>
    <scope>NUCLEOTIDE SEQUENCE [LARGE SCALE GENOMIC DNA]</scope>
    <source>
        <strain evidence="6 7">LMG 28138</strain>
    </source>
</reference>
<dbReference type="SUPFAM" id="SSF144020">
    <property type="entry name" value="FdhE-like"/>
    <property type="match status" value="1"/>
</dbReference>
<dbReference type="RefSeq" id="WP_175104144.1">
    <property type="nucleotide sequence ID" value="NZ_CADIKM010000005.1"/>
</dbReference>
<dbReference type="CDD" id="cd16341">
    <property type="entry name" value="FdhE"/>
    <property type="match status" value="1"/>
</dbReference>
<dbReference type="Pfam" id="PF04216">
    <property type="entry name" value="FdhE_N"/>
    <property type="match status" value="2"/>
</dbReference>
<dbReference type="GO" id="GO:0005829">
    <property type="term" value="C:cytosol"/>
    <property type="evidence" value="ECO:0007669"/>
    <property type="project" value="TreeGrafter"/>
</dbReference>
<gene>
    <name evidence="2 6" type="primary">fdhE</name>
    <name evidence="6" type="ORF">LMG28138_01525</name>
</gene>
<dbReference type="PIRSF" id="PIRSF018296">
    <property type="entry name" value="Format_dh_formtn"/>
    <property type="match status" value="1"/>
</dbReference>
<protein>
    <recommendedName>
        <fullName evidence="2">Protein FdhE homolog</fullName>
    </recommendedName>
</protein>
<evidence type="ECO:0000259" key="4">
    <source>
        <dbReference type="Pfam" id="PF24859"/>
    </source>
</evidence>
<dbReference type="InterPro" id="IPR024064">
    <property type="entry name" value="FdhE-like_sf"/>
</dbReference>
<evidence type="ECO:0000259" key="3">
    <source>
        <dbReference type="Pfam" id="PF04216"/>
    </source>
</evidence>
<keyword evidence="1 2" id="KW-0963">Cytoplasm</keyword>
<dbReference type="InterPro" id="IPR056774">
    <property type="entry name" value="FdhE_N"/>
</dbReference>
<dbReference type="InterPro" id="IPR006452">
    <property type="entry name" value="Formate_DH_accessory"/>
</dbReference>
<evidence type="ECO:0000313" key="6">
    <source>
        <dbReference type="EMBL" id="CAB3782886.1"/>
    </source>
</evidence>
<feature type="domain" description="FdhE central" evidence="4">
    <location>
        <begin position="217"/>
        <end position="255"/>
    </location>
</feature>
<name>A0A6S7BAW3_9BURK</name>
<dbReference type="InterPro" id="IPR056796">
    <property type="entry name" value="FdhE_C"/>
</dbReference>
<sequence>MQRILEPGEIQSLDATALPRVRLPQRADVFAARARRLRELAGGNAIGGYLRLMAILVDAQQQVLSGLDEPVFDVASTLLAQRHGMPIVPAVAPSLRPEWRTVLGELVERVATQVAAADKLAASAEIATGTPAGTSSAPTKTAAAAATPPSFIALLARLRDTSTAELDAQASALLERQLDEIDAGTAPLIYAALQIVWTQRACALANEDMPYLDAPGLCPVCGSPPIASIVRVGGAYDGYRYLECTLCATQTHFVRVKCSHCASTKGIAYQSIEGSFEGTRAESCEECHCYRKIFAQNKLFDAEPFVDDLASLSLDLMMNEAGYHRPNPHPFLWPARDEGEHA</sequence>
<dbReference type="InterPro" id="IPR056797">
    <property type="entry name" value="FdhE_central"/>
</dbReference>
<dbReference type="PANTHER" id="PTHR37689:SF1">
    <property type="entry name" value="PROTEIN FDHE"/>
    <property type="match status" value="1"/>
</dbReference>
<feature type="domain" description="FdhE N-terminal" evidence="3">
    <location>
        <begin position="19"/>
        <end position="116"/>
    </location>
</feature>
<accession>A0A6S7BAW3</accession>
<dbReference type="AlphaFoldDB" id="A0A6S7BAW3"/>
<evidence type="ECO:0000259" key="5">
    <source>
        <dbReference type="Pfam" id="PF24860"/>
    </source>
</evidence>
<organism evidence="6 7">
    <name type="scientific">Pararobbsia alpina</name>
    <dbReference type="NCBI Taxonomy" id="621374"/>
    <lineage>
        <taxon>Bacteria</taxon>
        <taxon>Pseudomonadati</taxon>
        <taxon>Pseudomonadota</taxon>
        <taxon>Betaproteobacteria</taxon>
        <taxon>Burkholderiales</taxon>
        <taxon>Burkholderiaceae</taxon>
        <taxon>Pararobbsia</taxon>
    </lineage>
</organism>
<proteinExistence type="inferred from homology"/>
<evidence type="ECO:0000256" key="1">
    <source>
        <dbReference type="ARBA" id="ARBA00022490"/>
    </source>
</evidence>
<comment type="function">
    <text evidence="2">Necessary for formate dehydrogenase activity.</text>
</comment>
<feature type="domain" description="FdhE C-terminal" evidence="5">
    <location>
        <begin position="256"/>
        <end position="332"/>
    </location>
</feature>
<dbReference type="PANTHER" id="PTHR37689">
    <property type="entry name" value="PROTEIN FDHE"/>
    <property type="match status" value="1"/>
</dbReference>
<dbReference type="GO" id="GO:0051604">
    <property type="term" value="P:protein maturation"/>
    <property type="evidence" value="ECO:0007669"/>
    <property type="project" value="TreeGrafter"/>
</dbReference>
<dbReference type="Gene3D" id="3.90.1670.10">
    <property type="entry name" value="FdhE-like domain"/>
    <property type="match status" value="1"/>
</dbReference>
<dbReference type="HAMAP" id="MF_00611">
    <property type="entry name" value="FdeH"/>
    <property type="match status" value="1"/>
</dbReference>
<dbReference type="Proteomes" id="UP000494115">
    <property type="component" value="Unassembled WGS sequence"/>
</dbReference>
<keyword evidence="7" id="KW-1185">Reference proteome</keyword>
<comment type="subcellular location">
    <subcellularLocation>
        <location evidence="2">Cytoplasm</location>
    </subcellularLocation>
</comment>